<protein>
    <submittedName>
        <fullName evidence="1">Retrovirus-related Pol poly from transposon</fullName>
    </submittedName>
</protein>
<evidence type="ECO:0000313" key="2">
    <source>
        <dbReference type="Proteomes" id="UP000290572"/>
    </source>
</evidence>
<organism evidence="1 2">
    <name type="scientific">Labeo rohita</name>
    <name type="common">Indian major carp</name>
    <name type="synonym">Cyprinus rohita</name>
    <dbReference type="NCBI Taxonomy" id="84645"/>
    <lineage>
        <taxon>Eukaryota</taxon>
        <taxon>Metazoa</taxon>
        <taxon>Chordata</taxon>
        <taxon>Craniata</taxon>
        <taxon>Vertebrata</taxon>
        <taxon>Euteleostomi</taxon>
        <taxon>Actinopterygii</taxon>
        <taxon>Neopterygii</taxon>
        <taxon>Teleostei</taxon>
        <taxon>Ostariophysi</taxon>
        <taxon>Cypriniformes</taxon>
        <taxon>Cyprinidae</taxon>
        <taxon>Labeoninae</taxon>
        <taxon>Labeonini</taxon>
        <taxon>Labeo</taxon>
    </lineage>
</organism>
<keyword evidence="2" id="KW-1185">Reference proteome</keyword>
<gene>
    <name evidence="1" type="ORF">ROHU_007944</name>
</gene>
<dbReference type="AlphaFoldDB" id="A0A498MF48"/>
<dbReference type="Gene3D" id="3.30.70.270">
    <property type="match status" value="1"/>
</dbReference>
<dbReference type="InterPro" id="IPR043128">
    <property type="entry name" value="Rev_trsase/Diguanyl_cyclase"/>
</dbReference>
<comment type="caution">
    <text evidence="1">The sequence shown here is derived from an EMBL/GenBank/DDBJ whole genome shotgun (WGS) entry which is preliminary data.</text>
</comment>
<sequence>MDVIKKAEGPIPWVSPLVGRGGGWGHKKGGDIRICVDMHRVNEAVVRERYPTPTIDEILEDITVVNLEFTGAYGRCLCIGPRIWCYAPVCNYSGISTCHGYSGISTCHGYSGISTCHGYSGIYTCHGYGGIS</sequence>
<evidence type="ECO:0000313" key="1">
    <source>
        <dbReference type="EMBL" id="RXN17974.1"/>
    </source>
</evidence>
<dbReference type="SUPFAM" id="SSF56672">
    <property type="entry name" value="DNA/RNA polymerases"/>
    <property type="match status" value="1"/>
</dbReference>
<dbReference type="EMBL" id="QBIY01012731">
    <property type="protein sequence ID" value="RXN17974.1"/>
    <property type="molecule type" value="Genomic_DNA"/>
</dbReference>
<reference evidence="1 2" key="1">
    <citation type="submission" date="2018-03" db="EMBL/GenBank/DDBJ databases">
        <title>Draft genome sequence of Rohu Carp (Labeo rohita).</title>
        <authorList>
            <person name="Das P."/>
            <person name="Kushwaha B."/>
            <person name="Joshi C.G."/>
            <person name="Kumar D."/>
            <person name="Nagpure N.S."/>
            <person name="Sahoo L."/>
            <person name="Das S.P."/>
            <person name="Bit A."/>
            <person name="Patnaik S."/>
            <person name="Meher P.K."/>
            <person name="Jayasankar P."/>
            <person name="Koringa P.G."/>
            <person name="Patel N.V."/>
            <person name="Hinsu A.T."/>
            <person name="Kumar R."/>
            <person name="Pandey M."/>
            <person name="Agarwal S."/>
            <person name="Srivastava S."/>
            <person name="Singh M."/>
            <person name="Iquebal M.A."/>
            <person name="Jaiswal S."/>
            <person name="Angadi U.B."/>
            <person name="Kumar N."/>
            <person name="Raza M."/>
            <person name="Shah T.M."/>
            <person name="Rai A."/>
            <person name="Jena J.K."/>
        </authorList>
    </citation>
    <scope>NUCLEOTIDE SEQUENCE [LARGE SCALE GENOMIC DNA]</scope>
    <source>
        <strain evidence="1">DASCIFA01</strain>
        <tissue evidence="1">Testis</tissue>
    </source>
</reference>
<dbReference type="Gene3D" id="3.10.10.10">
    <property type="entry name" value="HIV Type 1 Reverse Transcriptase, subunit A, domain 1"/>
    <property type="match status" value="1"/>
</dbReference>
<accession>A0A498MF48</accession>
<proteinExistence type="predicted"/>
<name>A0A498MF48_LABRO</name>
<dbReference type="InterPro" id="IPR043502">
    <property type="entry name" value="DNA/RNA_pol_sf"/>
</dbReference>
<dbReference type="STRING" id="84645.A0A498MF48"/>
<dbReference type="Proteomes" id="UP000290572">
    <property type="component" value="Unassembled WGS sequence"/>
</dbReference>